<keyword evidence="2" id="KW-1185">Reference proteome</keyword>
<sequence length="76" mass="8636">MGGKNFWKTGGRIYLFVPHVFAAGFLQAHQRCHWSRLPIGVAVPMPTVGQDKVKSWLVRRWRNRVTAAENADNSES</sequence>
<dbReference type="PATRIC" id="fig|1265738.3.peg.6556"/>
<reference evidence="1 2" key="1">
    <citation type="journal article" date="2013" name="Mar. Genomics">
        <title>Expression of sulfatases in Rhodopirellula baltica and the diversity of sulfatases in the genus Rhodopirellula.</title>
        <authorList>
            <person name="Wegner C.E."/>
            <person name="Richter-Heitmann T."/>
            <person name="Klindworth A."/>
            <person name="Klockow C."/>
            <person name="Richter M."/>
            <person name="Achstetter T."/>
            <person name="Glockner F.O."/>
            <person name="Harder J."/>
        </authorList>
    </citation>
    <scope>NUCLEOTIDE SEQUENCE [LARGE SCALE GENOMIC DNA]</scope>
    <source>
        <strain evidence="1 2">SM1</strain>
    </source>
</reference>
<accession>M5RAV3</accession>
<evidence type="ECO:0000313" key="1">
    <source>
        <dbReference type="EMBL" id="EMI16505.1"/>
    </source>
</evidence>
<comment type="caution">
    <text evidence="1">The sequence shown here is derived from an EMBL/GenBank/DDBJ whole genome shotgun (WGS) entry which is preliminary data.</text>
</comment>
<dbReference type="AlphaFoldDB" id="M5RAV3"/>
<name>M5RAV3_9BACT</name>
<organism evidence="1 2">
    <name type="scientific">Rhodopirellula maiorica SM1</name>
    <dbReference type="NCBI Taxonomy" id="1265738"/>
    <lineage>
        <taxon>Bacteria</taxon>
        <taxon>Pseudomonadati</taxon>
        <taxon>Planctomycetota</taxon>
        <taxon>Planctomycetia</taxon>
        <taxon>Pirellulales</taxon>
        <taxon>Pirellulaceae</taxon>
        <taxon>Novipirellula</taxon>
    </lineage>
</organism>
<protein>
    <submittedName>
        <fullName evidence="1">Uncharacterized protein</fullName>
    </submittedName>
</protein>
<dbReference type="Proteomes" id="UP000011991">
    <property type="component" value="Unassembled WGS sequence"/>
</dbReference>
<gene>
    <name evidence="1" type="ORF">RMSM_06571</name>
</gene>
<dbReference type="EMBL" id="ANOG01000948">
    <property type="protein sequence ID" value="EMI16505.1"/>
    <property type="molecule type" value="Genomic_DNA"/>
</dbReference>
<proteinExistence type="predicted"/>
<evidence type="ECO:0000313" key="2">
    <source>
        <dbReference type="Proteomes" id="UP000011991"/>
    </source>
</evidence>